<dbReference type="Proteomes" id="UP000291236">
    <property type="component" value="Chromosome"/>
</dbReference>
<dbReference type="Pfam" id="PF02776">
    <property type="entry name" value="TPP_enzyme_N"/>
    <property type="match status" value="1"/>
</dbReference>
<dbReference type="NCBIfam" id="TIGR00173">
    <property type="entry name" value="menD"/>
    <property type="match status" value="1"/>
</dbReference>
<dbReference type="Gene3D" id="3.40.50.970">
    <property type="match status" value="2"/>
</dbReference>
<dbReference type="RefSeq" id="WP_172603825.1">
    <property type="nucleotide sequence ID" value="NZ_AP019368.1"/>
</dbReference>
<accession>A0A4P2VK95</accession>
<dbReference type="Gene3D" id="3.40.50.1220">
    <property type="entry name" value="TPP-binding domain"/>
    <property type="match status" value="1"/>
</dbReference>
<keyword evidence="5" id="KW-0464">Manganese</keyword>
<proteinExistence type="predicted"/>
<keyword evidence="1" id="KW-0808">Transferase</keyword>
<dbReference type="InterPro" id="IPR012001">
    <property type="entry name" value="Thiamin_PyroP_enz_TPP-bd_dom"/>
</dbReference>
<dbReference type="GO" id="GO:0070204">
    <property type="term" value="F:2-succinyl-5-enolpyruvyl-6-hydroxy-3-cyclohexene-1-carboxylic-acid synthase activity"/>
    <property type="evidence" value="ECO:0007669"/>
    <property type="project" value="InterPro"/>
</dbReference>
<name>A0A4P2VK95_FLUSA</name>
<dbReference type="SUPFAM" id="SSF52518">
    <property type="entry name" value="Thiamin diphosphate-binding fold (THDP-binding)"/>
    <property type="match status" value="2"/>
</dbReference>
<feature type="domain" description="Thiamine pyrophosphate enzyme N-terminal TPP-binding" evidence="6">
    <location>
        <begin position="9"/>
        <end position="120"/>
    </location>
</feature>
<dbReference type="PANTHER" id="PTHR42916">
    <property type="entry name" value="2-SUCCINYL-5-ENOLPYRUVYL-6-HYDROXY-3-CYCLOHEXENE-1-CARBOXYLATE SYNTHASE"/>
    <property type="match status" value="1"/>
</dbReference>
<dbReference type="EMBL" id="AP019368">
    <property type="protein sequence ID" value="BBH53008.1"/>
    <property type="molecule type" value="Genomic_DNA"/>
</dbReference>
<evidence type="ECO:0000256" key="3">
    <source>
        <dbReference type="ARBA" id="ARBA00022842"/>
    </source>
</evidence>
<evidence type="ECO:0000256" key="5">
    <source>
        <dbReference type="ARBA" id="ARBA00023211"/>
    </source>
</evidence>
<dbReference type="GO" id="GO:0030976">
    <property type="term" value="F:thiamine pyrophosphate binding"/>
    <property type="evidence" value="ECO:0007669"/>
    <property type="project" value="InterPro"/>
</dbReference>
<dbReference type="AlphaFoldDB" id="A0A4P2VK95"/>
<sequence length="536" mass="61403">MKSNRSISSDIIKKLLNWGVSEFYVCAGARNIPLVETLINLSTANKKIIYNHFDERSAGFYAIGRIKSLNKPVCVITTSGTAVGELLAPAMEAYYSGLPLVLLTADRPKSFRGTGAPQSAEQNNIFGKYVSSCYDIEADQEFEFMSCAKNKPLHINVCFDIPLQSGALEAIFHTPGVDNCPTHYRIPEQFIQNLYKKIDNAENLIVIVSQIHNKYKDIIIDLLCHINLPVYLESISNLREESKLSSLKIKCADKIWINAKKSGYKIDTVIKIGNTPTHRIWRDLEEIYKNIEVISLSDNIFPGHSRAKHFCIETDKESILYNKKYSREQSEEVINFLNFDNLFFLKLQELFIKYPNSEQAIMYTLSKIIPNFSRLYLGNSLSIRHWDLAAQYNQKNFYVEASRGLNGIDGQISTFYGFSAIDTQNFAIIGDLTALYDLSAPWVLEYQKALYTHLIVINNSGGKIFGRVLSGMAGNFCQNIHNYRLEHWCKMWNMEYLALNEINNFKLLDTQHNVYEIFPDQFQTDSFNEEFNNIEL</sequence>
<gene>
    <name evidence="7" type="ORF">JCM31447_14510</name>
</gene>
<evidence type="ECO:0000313" key="8">
    <source>
        <dbReference type="Proteomes" id="UP000291236"/>
    </source>
</evidence>
<reference evidence="7 8" key="1">
    <citation type="submission" date="2018-12" db="EMBL/GenBank/DDBJ databases">
        <title>Rubrispira sanarue gen. nov., sp., nov., a member of the order Silvanigrellales, isolated from a brackish lake in Hamamatsu Japan.</title>
        <authorList>
            <person name="Maejima Y."/>
            <person name="Iino T."/>
            <person name="Muraguchi Y."/>
            <person name="Fukuda K."/>
            <person name="Nojiri H."/>
            <person name="Ohkuma M."/>
            <person name="Moriuchi R."/>
            <person name="Dohra H."/>
            <person name="Kimbara K."/>
            <person name="Shintani M."/>
        </authorList>
    </citation>
    <scope>NUCLEOTIDE SEQUENCE [LARGE SCALE GENOMIC DNA]</scope>
    <source>
        <strain evidence="7 8">RF1110005</strain>
    </source>
</reference>
<evidence type="ECO:0000256" key="4">
    <source>
        <dbReference type="ARBA" id="ARBA00023052"/>
    </source>
</evidence>
<keyword evidence="8" id="KW-1185">Reference proteome</keyword>
<protein>
    <submittedName>
        <fullName evidence="7">2-succinyl-5-enolpyruvyl-6-hydroxy-3-cyclohexene-1-carboxylic-acid synthase</fullName>
    </submittedName>
</protein>
<evidence type="ECO:0000313" key="7">
    <source>
        <dbReference type="EMBL" id="BBH53008.1"/>
    </source>
</evidence>
<dbReference type="InterPro" id="IPR004433">
    <property type="entry name" value="MenaQ_synth_MenD"/>
</dbReference>
<dbReference type="GO" id="GO:0046872">
    <property type="term" value="F:metal ion binding"/>
    <property type="evidence" value="ECO:0007669"/>
    <property type="project" value="UniProtKB-KW"/>
</dbReference>
<keyword evidence="4" id="KW-0786">Thiamine pyrophosphate</keyword>
<dbReference type="PIRSF" id="PIRSF004983">
    <property type="entry name" value="MenD"/>
    <property type="match status" value="1"/>
</dbReference>
<evidence type="ECO:0000256" key="2">
    <source>
        <dbReference type="ARBA" id="ARBA00022723"/>
    </source>
</evidence>
<dbReference type="GO" id="GO:0009234">
    <property type="term" value="P:menaquinone biosynthetic process"/>
    <property type="evidence" value="ECO:0007669"/>
    <property type="project" value="InterPro"/>
</dbReference>
<keyword evidence="2" id="KW-0479">Metal-binding</keyword>
<keyword evidence="3" id="KW-0460">Magnesium</keyword>
<organism evidence="7 8">
    <name type="scientific">Fluviispira sanaruensis</name>
    <dbReference type="NCBI Taxonomy" id="2493639"/>
    <lineage>
        <taxon>Bacteria</taxon>
        <taxon>Pseudomonadati</taxon>
        <taxon>Bdellovibrionota</taxon>
        <taxon>Oligoflexia</taxon>
        <taxon>Silvanigrellales</taxon>
        <taxon>Silvanigrellaceae</taxon>
        <taxon>Fluviispira</taxon>
    </lineage>
</organism>
<evidence type="ECO:0000259" key="6">
    <source>
        <dbReference type="Pfam" id="PF02776"/>
    </source>
</evidence>
<dbReference type="KEGG" id="sbf:JCM31447_14510"/>
<evidence type="ECO:0000256" key="1">
    <source>
        <dbReference type="ARBA" id="ARBA00022679"/>
    </source>
</evidence>
<dbReference type="InterPro" id="IPR029061">
    <property type="entry name" value="THDP-binding"/>
</dbReference>
<dbReference type="PANTHER" id="PTHR42916:SF1">
    <property type="entry name" value="PROTEIN PHYLLO, CHLOROPLASTIC"/>
    <property type="match status" value="1"/>
</dbReference>